<dbReference type="OrthoDB" id="6254141at2759"/>
<name>A0A4Z2DW54_SCHJA</name>
<dbReference type="AlphaFoldDB" id="A0A4Z2DW54"/>
<dbReference type="EMBL" id="SKCS01000019">
    <property type="protein sequence ID" value="TNN20783.1"/>
    <property type="molecule type" value="Genomic_DNA"/>
</dbReference>
<evidence type="ECO:0000313" key="2">
    <source>
        <dbReference type="Proteomes" id="UP000311919"/>
    </source>
</evidence>
<accession>A0A4Z2DW54</accession>
<organism evidence="1 2">
    <name type="scientific">Schistosoma japonicum</name>
    <name type="common">Blood fluke</name>
    <dbReference type="NCBI Taxonomy" id="6182"/>
    <lineage>
        <taxon>Eukaryota</taxon>
        <taxon>Metazoa</taxon>
        <taxon>Spiralia</taxon>
        <taxon>Lophotrochozoa</taxon>
        <taxon>Platyhelminthes</taxon>
        <taxon>Trematoda</taxon>
        <taxon>Digenea</taxon>
        <taxon>Strigeidida</taxon>
        <taxon>Schistosomatoidea</taxon>
        <taxon>Schistosomatidae</taxon>
        <taxon>Schistosoma</taxon>
    </lineage>
</organism>
<comment type="caution">
    <text evidence="1">The sequence shown here is derived from an EMBL/GenBank/DDBJ whole genome shotgun (WGS) entry which is preliminary data.</text>
</comment>
<dbReference type="Proteomes" id="UP000311919">
    <property type="component" value="Unassembled WGS sequence"/>
</dbReference>
<gene>
    <name evidence="1" type="ORF">EWB00_002897</name>
</gene>
<sequence length="115" mass="13148">MIWTLWSGMVLLTRMGRSHHQKCLAEYHVSRSHPRRESIETSLSQVTMHALNLLPQVPHKFVDTDYYRPLAACCVQVEPLSSLPVEYASVLTRPCSIVCEVAPIPIQDNDFQIQM</sequence>
<evidence type="ECO:0000313" key="1">
    <source>
        <dbReference type="EMBL" id="TNN20783.1"/>
    </source>
</evidence>
<proteinExistence type="predicted"/>
<reference evidence="1 2" key="1">
    <citation type="submission" date="2019-03" db="EMBL/GenBank/DDBJ databases">
        <title>An improved genome assembly of the fluke Schistosoma japonicum.</title>
        <authorList>
            <person name="Hu W."/>
            <person name="Luo F."/>
            <person name="Yin M."/>
            <person name="Mo X."/>
            <person name="Sun C."/>
            <person name="Wu Q."/>
            <person name="Zhu B."/>
            <person name="Xiang M."/>
            <person name="Wang J."/>
            <person name="Wang Y."/>
            <person name="Zhang T."/>
            <person name="Xu B."/>
            <person name="Zheng H."/>
            <person name="Feng Z."/>
        </authorList>
    </citation>
    <scope>NUCLEOTIDE SEQUENCE [LARGE SCALE GENOMIC DNA]</scope>
    <source>
        <strain evidence="1">HuSjv2</strain>
        <tissue evidence="1">Worms</tissue>
    </source>
</reference>
<protein>
    <submittedName>
        <fullName evidence="1">Uncharacterized protein</fullName>
    </submittedName>
</protein>
<keyword evidence="2" id="KW-1185">Reference proteome</keyword>